<dbReference type="RefSeq" id="WP_237980489.1">
    <property type="nucleotide sequence ID" value="NZ_JAKNCT010000015.1"/>
</dbReference>
<keyword evidence="2" id="KW-1185">Reference proteome</keyword>
<comment type="caution">
    <text evidence="1">The sequence shown here is derived from an EMBL/GenBank/DDBJ whole genome shotgun (WGS) entry which is preliminary data.</text>
</comment>
<protein>
    <submittedName>
        <fullName evidence="1">Uncharacterized protein</fullName>
    </submittedName>
</protein>
<gene>
    <name evidence="1" type="ORF">MAF45_10500</name>
</gene>
<evidence type="ECO:0000313" key="2">
    <source>
        <dbReference type="Proteomes" id="UP001297600"/>
    </source>
</evidence>
<dbReference type="Proteomes" id="UP001297600">
    <property type="component" value="Unassembled WGS sequence"/>
</dbReference>
<dbReference type="EMBL" id="JAKNCT010000015">
    <property type="protein sequence ID" value="MCG5031864.1"/>
    <property type="molecule type" value="Genomic_DNA"/>
</dbReference>
<organism evidence="1 2">
    <name type="scientific">Mesosutterella porci</name>
    <dbReference type="NCBI Taxonomy" id="2915351"/>
    <lineage>
        <taxon>Bacteria</taxon>
        <taxon>Pseudomonadati</taxon>
        <taxon>Pseudomonadota</taxon>
        <taxon>Betaproteobacteria</taxon>
        <taxon>Burkholderiales</taxon>
        <taxon>Sutterellaceae</taxon>
        <taxon>Mesosutterella</taxon>
    </lineage>
</organism>
<reference evidence="1 2" key="1">
    <citation type="submission" date="2022-02" db="EMBL/GenBank/DDBJ databases">
        <title>Mesosutterella porci, a novel member of the family Sutterellaceae from pig feces.</title>
        <authorList>
            <person name="Wylensek D."/>
            <person name="Clavel T."/>
        </authorList>
    </citation>
    <scope>NUCLEOTIDE SEQUENCE [LARGE SCALE GENOMIC DNA]</scope>
    <source>
        <strain evidence="2">oilRF-744-wt-GAM-9</strain>
    </source>
</reference>
<sequence length="180" mass="20994">MPKSKKPRKPHRKVSTLAGLRAASALSQILIRGNGVWTRDDRLGFGLAFLEPFAAIRFSKGKDPYLMEYFRLAKVQLTFACGLTNWYAEDEKVAEREKLAEANLAFQTVFNVWQRHGRILYPQLKLCRTRMAEQYETLLNNFEPYEIASQRYAMAKAPAFYDRAEEEMDARLHFKEMNYV</sequence>
<evidence type="ECO:0000313" key="1">
    <source>
        <dbReference type="EMBL" id="MCG5031864.1"/>
    </source>
</evidence>
<accession>A0ABS9MU45</accession>
<name>A0ABS9MU45_9BURK</name>
<proteinExistence type="predicted"/>